<sequence>MSQEQEQRLQQFYTSRVHLSGARGQRVEEAFSAVQTLVGYIVKWAFQSSTGLYPENPILVGSSGEGLQLQPEDPSVNFDFLIPVRFNPKLTIASGSLATEPGGYEHRLPTYMFRDEGVPVCRWGTKVLVDLEAVEEAHVEVHCHNKQAWLEDDEIDVDELNQYKGEPFTNTTTPRLPIQILGQGLSTAMS</sequence>
<evidence type="ECO:0000313" key="1">
    <source>
        <dbReference type="EMBL" id="KAH7996998.1"/>
    </source>
</evidence>
<organism evidence="1 2">
    <name type="scientific">Sphaerodactylus townsendi</name>
    <dbReference type="NCBI Taxonomy" id="933632"/>
    <lineage>
        <taxon>Eukaryota</taxon>
        <taxon>Metazoa</taxon>
        <taxon>Chordata</taxon>
        <taxon>Craniata</taxon>
        <taxon>Vertebrata</taxon>
        <taxon>Euteleostomi</taxon>
        <taxon>Lepidosauria</taxon>
        <taxon>Squamata</taxon>
        <taxon>Bifurcata</taxon>
        <taxon>Gekkota</taxon>
        <taxon>Sphaerodactylidae</taxon>
        <taxon>Sphaerodactylus</taxon>
    </lineage>
</organism>
<dbReference type="Proteomes" id="UP000827872">
    <property type="component" value="Linkage Group LG15"/>
</dbReference>
<evidence type="ECO:0000313" key="2">
    <source>
        <dbReference type="Proteomes" id="UP000827872"/>
    </source>
</evidence>
<comment type="caution">
    <text evidence="1">The sequence shown here is derived from an EMBL/GenBank/DDBJ whole genome shotgun (WGS) entry which is preliminary data.</text>
</comment>
<protein>
    <submittedName>
        <fullName evidence="1">Uncharacterized protein</fullName>
    </submittedName>
</protein>
<proteinExistence type="predicted"/>
<keyword evidence="2" id="KW-1185">Reference proteome</keyword>
<reference evidence="1" key="1">
    <citation type="submission" date="2021-08" db="EMBL/GenBank/DDBJ databases">
        <title>The first chromosome-level gecko genome reveals the dynamic sex chromosomes of Neotropical dwarf geckos (Sphaerodactylidae: Sphaerodactylus).</title>
        <authorList>
            <person name="Pinto B.J."/>
            <person name="Keating S.E."/>
            <person name="Gamble T."/>
        </authorList>
    </citation>
    <scope>NUCLEOTIDE SEQUENCE</scope>
    <source>
        <strain evidence="1">TG3544</strain>
    </source>
</reference>
<gene>
    <name evidence="1" type="ORF">K3G42_012602</name>
</gene>
<accession>A0ACB8EW64</accession>
<dbReference type="EMBL" id="CM037628">
    <property type="protein sequence ID" value="KAH7996998.1"/>
    <property type="molecule type" value="Genomic_DNA"/>
</dbReference>
<name>A0ACB8EW64_9SAUR</name>